<dbReference type="AlphaFoldDB" id="A0A0E9XUS9"/>
<name>A0A0E9XUS9_ANGAN</name>
<protein>
    <submittedName>
        <fullName evidence="1">Uncharacterized protein</fullName>
    </submittedName>
</protein>
<sequence>MLYYEHTMTKTVTTRTSTAANNRSRVKQIAHDSTVQKVIHILHNKKQ</sequence>
<proteinExistence type="predicted"/>
<accession>A0A0E9XUS9</accession>
<reference evidence="1" key="1">
    <citation type="submission" date="2014-11" db="EMBL/GenBank/DDBJ databases">
        <authorList>
            <person name="Amaro Gonzalez C."/>
        </authorList>
    </citation>
    <scope>NUCLEOTIDE SEQUENCE</scope>
</reference>
<evidence type="ECO:0000313" key="1">
    <source>
        <dbReference type="EMBL" id="JAI06400.1"/>
    </source>
</evidence>
<organism evidence="1">
    <name type="scientific">Anguilla anguilla</name>
    <name type="common">European freshwater eel</name>
    <name type="synonym">Muraena anguilla</name>
    <dbReference type="NCBI Taxonomy" id="7936"/>
    <lineage>
        <taxon>Eukaryota</taxon>
        <taxon>Metazoa</taxon>
        <taxon>Chordata</taxon>
        <taxon>Craniata</taxon>
        <taxon>Vertebrata</taxon>
        <taxon>Euteleostomi</taxon>
        <taxon>Actinopterygii</taxon>
        <taxon>Neopterygii</taxon>
        <taxon>Teleostei</taxon>
        <taxon>Anguilliformes</taxon>
        <taxon>Anguillidae</taxon>
        <taxon>Anguilla</taxon>
    </lineage>
</organism>
<reference evidence="1" key="2">
    <citation type="journal article" date="2015" name="Fish Shellfish Immunol.">
        <title>Early steps in the European eel (Anguilla anguilla)-Vibrio vulnificus interaction in the gills: Role of the RtxA13 toxin.</title>
        <authorList>
            <person name="Callol A."/>
            <person name="Pajuelo D."/>
            <person name="Ebbesson L."/>
            <person name="Teles M."/>
            <person name="MacKenzie S."/>
            <person name="Amaro C."/>
        </authorList>
    </citation>
    <scope>NUCLEOTIDE SEQUENCE</scope>
</reference>
<dbReference type="EMBL" id="GBXM01002178">
    <property type="protein sequence ID" value="JAI06400.1"/>
    <property type="molecule type" value="Transcribed_RNA"/>
</dbReference>